<name>A0A150M4T6_9BACL</name>
<evidence type="ECO:0000313" key="3">
    <source>
        <dbReference type="Proteomes" id="UP000075455"/>
    </source>
</evidence>
<dbReference type="Proteomes" id="UP000075455">
    <property type="component" value="Unassembled WGS sequence"/>
</dbReference>
<dbReference type="AlphaFoldDB" id="A0A150M4T6"/>
<evidence type="ECO:0000313" key="2">
    <source>
        <dbReference type="EMBL" id="KYD19386.1"/>
    </source>
</evidence>
<keyword evidence="1" id="KW-1133">Transmembrane helix</keyword>
<evidence type="ECO:0000256" key="1">
    <source>
        <dbReference type="SAM" id="Phobius"/>
    </source>
</evidence>
<sequence length="47" mass="5440">MPLVQFTSDKKKMGEFANPLWLKVLAWMVAMVIISLNAYLLFQTFFG</sequence>
<dbReference type="PATRIC" id="fig|81408.3.peg.687"/>
<feature type="transmembrane region" description="Helical" evidence="1">
    <location>
        <begin position="20"/>
        <end position="42"/>
    </location>
</feature>
<dbReference type="STRING" id="81408.B4119_4012"/>
<organism evidence="2 3">
    <name type="scientific">Saccharococcus caldoxylosilyticus</name>
    <dbReference type="NCBI Taxonomy" id="81408"/>
    <lineage>
        <taxon>Bacteria</taxon>
        <taxon>Bacillati</taxon>
        <taxon>Bacillota</taxon>
        <taxon>Bacilli</taxon>
        <taxon>Bacillales</taxon>
        <taxon>Anoxybacillaceae</taxon>
        <taxon>Saccharococcus</taxon>
    </lineage>
</organism>
<accession>A0A150M4T6</accession>
<keyword evidence="1" id="KW-0812">Transmembrane</keyword>
<protein>
    <recommendedName>
        <fullName evidence="4">Manganese transport protein MntH</fullName>
    </recommendedName>
</protein>
<dbReference type="EMBL" id="LQYS01000010">
    <property type="protein sequence ID" value="KYD19386.1"/>
    <property type="molecule type" value="Genomic_DNA"/>
</dbReference>
<comment type="caution">
    <text evidence="2">The sequence shown here is derived from an EMBL/GenBank/DDBJ whole genome shotgun (WGS) entry which is preliminary data.</text>
</comment>
<keyword evidence="1" id="KW-0472">Membrane</keyword>
<gene>
    <name evidence="2" type="ORF">B4119_4012</name>
</gene>
<evidence type="ECO:0008006" key="4">
    <source>
        <dbReference type="Google" id="ProtNLM"/>
    </source>
</evidence>
<reference evidence="2 3" key="1">
    <citation type="submission" date="2016-01" db="EMBL/GenBank/DDBJ databases">
        <title>Draft Genome Sequences of Seven Thermophilic Sporeformers Isolated from Foods.</title>
        <authorList>
            <person name="Berendsen E.M."/>
            <person name="Wells-Bennik M.H."/>
            <person name="Krawcyk A.O."/>
            <person name="De Jong A."/>
            <person name="Holsappel S."/>
            <person name="Eijlander R.T."/>
            <person name="Kuipers O.P."/>
        </authorList>
    </citation>
    <scope>NUCLEOTIDE SEQUENCE [LARGE SCALE GENOMIC DNA]</scope>
    <source>
        <strain evidence="2 3">B4119</strain>
    </source>
</reference>
<proteinExistence type="predicted"/>